<comment type="caution">
    <text evidence="2">The sequence shown here is derived from an EMBL/GenBank/DDBJ whole genome shotgun (WGS) entry which is preliminary data.</text>
</comment>
<feature type="region of interest" description="Disordered" evidence="1">
    <location>
        <begin position="56"/>
        <end position="93"/>
    </location>
</feature>
<proteinExistence type="predicted"/>
<evidence type="ECO:0000313" key="3">
    <source>
        <dbReference type="Proteomes" id="UP000005273"/>
    </source>
</evidence>
<protein>
    <submittedName>
        <fullName evidence="2">Uncharacterized protein</fullName>
    </submittedName>
</protein>
<reference evidence="3" key="1">
    <citation type="submission" date="2012-09" db="EMBL/GenBank/DDBJ databases">
        <authorList>
            <person name="Weinstock G."/>
            <person name="Sodergren E."/>
            <person name="Clifton S."/>
            <person name="Fulton L."/>
            <person name="Fulton B."/>
            <person name="Courtney L."/>
            <person name="Fronick C."/>
            <person name="Harrison M."/>
            <person name="Strong C."/>
            <person name="Farmer C."/>
            <person name="Delehaunty K."/>
            <person name="Markovic C."/>
            <person name="Hall O."/>
            <person name="Minx P."/>
            <person name="Tomlinson C."/>
            <person name="Mitreva M."/>
            <person name="Nelson J."/>
            <person name="Hou S."/>
            <person name="Wollam A."/>
            <person name="Pepin K.H."/>
            <person name="Johnson M."/>
            <person name="Bhonagiri V."/>
            <person name="Nash W.E."/>
            <person name="Suruliraj S."/>
            <person name="Warren W."/>
            <person name="Chinwalla A."/>
            <person name="Mardis E.R."/>
            <person name="Wilson R.K."/>
        </authorList>
    </citation>
    <scope>NUCLEOTIDE SEQUENCE [LARGE SCALE GENOMIC DNA]</scope>
    <source>
        <strain evidence="3">OS1</strain>
    </source>
</reference>
<name>A0A0T5X8F5_9BACT</name>
<keyword evidence="3" id="KW-1185">Reference proteome</keyword>
<organism evidence="2 3">
    <name type="scientific">Acetomicrobium hydrogeniformans ATCC BAA-1850</name>
    <dbReference type="NCBI Taxonomy" id="592015"/>
    <lineage>
        <taxon>Bacteria</taxon>
        <taxon>Thermotogati</taxon>
        <taxon>Synergistota</taxon>
        <taxon>Synergistia</taxon>
        <taxon>Synergistales</taxon>
        <taxon>Acetomicrobiaceae</taxon>
        <taxon>Acetomicrobium</taxon>
    </lineage>
</organism>
<evidence type="ECO:0000256" key="1">
    <source>
        <dbReference type="SAM" id="MobiDB-lite"/>
    </source>
</evidence>
<evidence type="ECO:0000313" key="2">
    <source>
        <dbReference type="EMBL" id="KRT34579.1"/>
    </source>
</evidence>
<dbReference type="Proteomes" id="UP000005273">
    <property type="component" value="Unassembled WGS sequence"/>
</dbReference>
<accession>A0A0T5X8F5</accession>
<dbReference type="AlphaFoldDB" id="A0A0T5X8F5"/>
<sequence>MLNIQKDWRIDGQAKLPSNLAQFLSNRSPIKDPIVILLKNETTLVGKEIFTSSDHNKAVLKRGPNTKGAGKRNCDAHHATHPPVPNRKNNPNR</sequence>
<dbReference type="EMBL" id="ACJX03000001">
    <property type="protein sequence ID" value="KRT34579.1"/>
    <property type="molecule type" value="Genomic_DNA"/>
</dbReference>
<gene>
    <name evidence="2" type="ORF">HMPREF1705_03809</name>
</gene>